<evidence type="ECO:0008006" key="4">
    <source>
        <dbReference type="Google" id="ProtNLM"/>
    </source>
</evidence>
<gene>
    <name evidence="2" type="ORF">PSQ19_01810</name>
</gene>
<name>A0ABY7YPL6_9HYPH</name>
<proteinExistence type="predicted"/>
<dbReference type="RefSeq" id="WP_282219381.1">
    <property type="nucleotide sequence ID" value="NZ_CP118246.1"/>
</dbReference>
<reference evidence="2 3" key="1">
    <citation type="submission" date="2023-02" db="EMBL/GenBank/DDBJ databases">
        <title>Devosia algicola sp. nov., isolated from the phycosphere of marine algae.</title>
        <authorList>
            <person name="Kim J.M."/>
            <person name="Lee J.K."/>
            <person name="Choi B.J."/>
            <person name="Bayburt H."/>
            <person name="Jeon C.O."/>
        </authorList>
    </citation>
    <scope>NUCLEOTIDE SEQUENCE [LARGE SCALE GENOMIC DNA]</scope>
    <source>
        <strain evidence="2 3">G20-9</strain>
    </source>
</reference>
<feature type="region of interest" description="Disordered" evidence="1">
    <location>
        <begin position="1"/>
        <end position="70"/>
    </location>
</feature>
<sequence length="130" mass="14139">MPASVATDPTPEASKTSAPSPADPLKAEKKKTARKLKAAQAKPRRAAKPMDPKPASLKAPRAAGKDDLKKIKGIGPKIESTLNDLGVFHFDQIGKWTKANAEWMDTHLSFKGRVAREDWISQAKKLAKTK</sequence>
<organism evidence="2 3">
    <name type="scientific">Devosia algicola</name>
    <dbReference type="NCBI Taxonomy" id="3026418"/>
    <lineage>
        <taxon>Bacteria</taxon>
        <taxon>Pseudomonadati</taxon>
        <taxon>Pseudomonadota</taxon>
        <taxon>Alphaproteobacteria</taxon>
        <taxon>Hyphomicrobiales</taxon>
        <taxon>Devosiaceae</taxon>
        <taxon>Devosia</taxon>
    </lineage>
</organism>
<keyword evidence="3" id="KW-1185">Reference proteome</keyword>
<dbReference type="EMBL" id="CP118246">
    <property type="protein sequence ID" value="WDR02979.1"/>
    <property type="molecule type" value="Genomic_DNA"/>
</dbReference>
<evidence type="ECO:0000313" key="3">
    <source>
        <dbReference type="Proteomes" id="UP001220530"/>
    </source>
</evidence>
<evidence type="ECO:0000256" key="1">
    <source>
        <dbReference type="SAM" id="MobiDB-lite"/>
    </source>
</evidence>
<dbReference type="Gene3D" id="1.10.150.20">
    <property type="entry name" value="5' to 3' exonuclease, C-terminal subdomain"/>
    <property type="match status" value="1"/>
</dbReference>
<dbReference type="Proteomes" id="UP001220530">
    <property type="component" value="Chromosome"/>
</dbReference>
<protein>
    <recommendedName>
        <fullName evidence="4">NADH-quinone oxidoreductase subunit E</fullName>
    </recommendedName>
</protein>
<accession>A0ABY7YPL6</accession>
<evidence type="ECO:0000313" key="2">
    <source>
        <dbReference type="EMBL" id="WDR02979.1"/>
    </source>
</evidence>
<feature type="compositionally biased region" description="Basic residues" evidence="1">
    <location>
        <begin position="28"/>
        <end position="47"/>
    </location>
</feature>